<dbReference type="AlphaFoldDB" id="A0A6J6HWR3"/>
<feature type="domain" description="Glycosyl transferase family 1" evidence="2">
    <location>
        <begin position="210"/>
        <end position="360"/>
    </location>
</feature>
<evidence type="ECO:0000256" key="1">
    <source>
        <dbReference type="ARBA" id="ARBA00022679"/>
    </source>
</evidence>
<dbReference type="SUPFAM" id="SSF53756">
    <property type="entry name" value="UDP-Glycosyltransferase/glycogen phosphorylase"/>
    <property type="match status" value="1"/>
</dbReference>
<organism evidence="3">
    <name type="scientific">freshwater metagenome</name>
    <dbReference type="NCBI Taxonomy" id="449393"/>
    <lineage>
        <taxon>unclassified sequences</taxon>
        <taxon>metagenomes</taxon>
        <taxon>ecological metagenomes</taxon>
    </lineage>
</organism>
<dbReference type="GO" id="GO:0016757">
    <property type="term" value="F:glycosyltransferase activity"/>
    <property type="evidence" value="ECO:0007669"/>
    <property type="project" value="InterPro"/>
</dbReference>
<dbReference type="GO" id="GO:0009103">
    <property type="term" value="P:lipopolysaccharide biosynthetic process"/>
    <property type="evidence" value="ECO:0007669"/>
    <property type="project" value="TreeGrafter"/>
</dbReference>
<dbReference type="Gene3D" id="3.40.50.2000">
    <property type="entry name" value="Glycogen Phosphorylase B"/>
    <property type="match status" value="2"/>
</dbReference>
<sequence>MTGPRASSISDISALAEEAGLRNIHVLAWRDLVDIEAGGSEVHAAKIISIWAEAGLDVTMRTSYAQGHPYEGVRDGYRVVRKHGRFMVFPTAVLAELAGSHGKRDGLVEIWNGVPFLTPLWATGPRVTWIHHVHRDMWEMVLEPPLAKAGKFFEHRIAPPLYRRTPIVTLSESSRHELIDYLGLRPEQISVVAVSIKKRFTPDGGKAAVPTVVAVGRVMPSKRFDELITAMVEVRRSVPEATLVIVGDGYERPNLEAQVEALDAGSWIRIAGKVSDDELLSLYRQAWLVASASIAEGWGMTLTEAAACGTPAVASDIAGHRDAVSDGKSGILTPDARSFVEALTAVLTDASLRSQLSSGALEHAATLTWQATAYGTFAPLAADALSRKRGRRR</sequence>
<dbReference type="PANTHER" id="PTHR46401">
    <property type="entry name" value="GLYCOSYLTRANSFERASE WBBK-RELATED"/>
    <property type="match status" value="1"/>
</dbReference>
<evidence type="ECO:0000259" key="2">
    <source>
        <dbReference type="Pfam" id="PF00534"/>
    </source>
</evidence>
<dbReference type="Pfam" id="PF00534">
    <property type="entry name" value="Glycos_transf_1"/>
    <property type="match status" value="1"/>
</dbReference>
<dbReference type="CDD" id="cd03801">
    <property type="entry name" value="GT4_PimA-like"/>
    <property type="match status" value="1"/>
</dbReference>
<accession>A0A6J6HWR3</accession>
<dbReference type="InterPro" id="IPR001296">
    <property type="entry name" value="Glyco_trans_1"/>
</dbReference>
<gene>
    <name evidence="3" type="ORF">UFOPK1835_01211</name>
</gene>
<dbReference type="PANTHER" id="PTHR46401:SF2">
    <property type="entry name" value="GLYCOSYLTRANSFERASE WBBK-RELATED"/>
    <property type="match status" value="1"/>
</dbReference>
<protein>
    <submittedName>
        <fullName evidence="3">Unannotated protein</fullName>
    </submittedName>
</protein>
<evidence type="ECO:0000313" key="3">
    <source>
        <dbReference type="EMBL" id="CAB4612928.1"/>
    </source>
</evidence>
<dbReference type="EMBL" id="CAEZUP010000049">
    <property type="protein sequence ID" value="CAB4612928.1"/>
    <property type="molecule type" value="Genomic_DNA"/>
</dbReference>
<keyword evidence="1" id="KW-0808">Transferase</keyword>
<proteinExistence type="predicted"/>
<name>A0A6J6HWR3_9ZZZZ</name>
<reference evidence="3" key="1">
    <citation type="submission" date="2020-05" db="EMBL/GenBank/DDBJ databases">
        <authorList>
            <person name="Chiriac C."/>
            <person name="Salcher M."/>
            <person name="Ghai R."/>
            <person name="Kavagutti S V."/>
        </authorList>
    </citation>
    <scope>NUCLEOTIDE SEQUENCE</scope>
</reference>